<dbReference type="InterPro" id="IPR013785">
    <property type="entry name" value="Aldolase_TIM"/>
</dbReference>
<dbReference type="SUPFAM" id="SSF51569">
    <property type="entry name" value="Aldolase"/>
    <property type="match status" value="1"/>
</dbReference>
<evidence type="ECO:0000256" key="6">
    <source>
        <dbReference type="ARBA" id="ARBA00023239"/>
    </source>
</evidence>
<evidence type="ECO:0000313" key="9">
    <source>
        <dbReference type="Proteomes" id="UP000464954"/>
    </source>
</evidence>
<dbReference type="EC" id="4.1.2.14" evidence="5"/>
<organism evidence="8 9">
    <name type="scientific">Tichowtungia aerotolerans</name>
    <dbReference type="NCBI Taxonomy" id="2697043"/>
    <lineage>
        <taxon>Bacteria</taxon>
        <taxon>Pseudomonadati</taxon>
        <taxon>Kiritimatiellota</taxon>
        <taxon>Tichowtungiia</taxon>
        <taxon>Tichowtungiales</taxon>
        <taxon>Tichowtungiaceae</taxon>
        <taxon>Tichowtungia</taxon>
    </lineage>
</organism>
<comment type="pathway">
    <text evidence="2">Carbohydrate acid metabolism; 2-dehydro-3-deoxy-D-gluconate degradation; D-glyceraldehyde 3-phosphate and pyruvate from 2-dehydro-3-deoxy-D-gluconate: step 2/2.</text>
</comment>
<dbReference type="RefSeq" id="WP_160626550.1">
    <property type="nucleotide sequence ID" value="NZ_CP047593.1"/>
</dbReference>
<dbReference type="InterPro" id="IPR031337">
    <property type="entry name" value="KDPG/KHG_AS_1"/>
</dbReference>
<proteinExistence type="inferred from homology"/>
<evidence type="ECO:0000256" key="2">
    <source>
        <dbReference type="ARBA" id="ARBA00004736"/>
    </source>
</evidence>
<gene>
    <name evidence="8" type="primary">eda</name>
    <name evidence="8" type="ORF">GT409_02290</name>
</gene>
<dbReference type="GO" id="GO:0008675">
    <property type="term" value="F:2-dehydro-3-deoxy-phosphogluconate aldolase activity"/>
    <property type="evidence" value="ECO:0007669"/>
    <property type="project" value="UniProtKB-EC"/>
</dbReference>
<keyword evidence="7" id="KW-0119">Carbohydrate metabolism</keyword>
<evidence type="ECO:0000256" key="4">
    <source>
        <dbReference type="ARBA" id="ARBA00011233"/>
    </source>
</evidence>
<reference evidence="8 9" key="1">
    <citation type="submission" date="2020-01" db="EMBL/GenBank/DDBJ databases">
        <title>Ponticoccus aerotolerans gen. nov., sp. nov., an anaerobic bacterium and proposal of Ponticoccusceae fam. nov., Ponticoccusles ord. nov. and Ponticoccuse classis nov. in the phylum Kiritimatiellaeota.</title>
        <authorList>
            <person name="Zhou L.Y."/>
            <person name="Du Z.J."/>
        </authorList>
    </citation>
    <scope>NUCLEOTIDE SEQUENCE [LARGE SCALE GENOMIC DNA]</scope>
    <source>
        <strain evidence="8 9">S-5007</strain>
    </source>
</reference>
<protein>
    <recommendedName>
        <fullName evidence="5">2-dehydro-3-deoxy-phosphogluconate aldolase</fullName>
        <ecNumber evidence="5">4.1.2.14</ecNumber>
    </recommendedName>
</protein>
<name>A0A6P1M2J9_9BACT</name>
<dbReference type="PANTHER" id="PTHR30246">
    <property type="entry name" value="2-KETO-3-DEOXY-6-PHOSPHOGLUCONATE ALDOLASE"/>
    <property type="match status" value="1"/>
</dbReference>
<evidence type="ECO:0000256" key="5">
    <source>
        <dbReference type="ARBA" id="ARBA00013063"/>
    </source>
</evidence>
<dbReference type="NCBIfam" id="TIGR01182">
    <property type="entry name" value="eda"/>
    <property type="match status" value="1"/>
</dbReference>
<dbReference type="PROSITE" id="PS00159">
    <property type="entry name" value="ALDOLASE_KDPG_KHG_1"/>
    <property type="match status" value="1"/>
</dbReference>
<dbReference type="InterPro" id="IPR000887">
    <property type="entry name" value="Aldlse_KDPG_KHG"/>
</dbReference>
<dbReference type="Proteomes" id="UP000464954">
    <property type="component" value="Chromosome"/>
</dbReference>
<keyword evidence="9" id="KW-1185">Reference proteome</keyword>
<evidence type="ECO:0000313" key="8">
    <source>
        <dbReference type="EMBL" id="QHI68332.1"/>
    </source>
</evidence>
<dbReference type="Gene3D" id="3.20.20.70">
    <property type="entry name" value="Aldolase class I"/>
    <property type="match status" value="1"/>
</dbReference>
<dbReference type="KEGG" id="taer:GT409_02290"/>
<comment type="subunit">
    <text evidence="4">Homotrimer.</text>
</comment>
<comment type="similarity">
    <text evidence="3">Belongs to the KHG/KDPG aldolase family.</text>
</comment>
<keyword evidence="6 8" id="KW-0456">Lyase</keyword>
<evidence type="ECO:0000256" key="3">
    <source>
        <dbReference type="ARBA" id="ARBA00006906"/>
    </source>
</evidence>
<dbReference type="Pfam" id="PF01081">
    <property type="entry name" value="Aldolase"/>
    <property type="match status" value="1"/>
</dbReference>
<dbReference type="EMBL" id="CP047593">
    <property type="protein sequence ID" value="QHI68332.1"/>
    <property type="molecule type" value="Genomic_DNA"/>
</dbReference>
<evidence type="ECO:0000256" key="7">
    <source>
        <dbReference type="ARBA" id="ARBA00023277"/>
    </source>
</evidence>
<dbReference type="CDD" id="cd00452">
    <property type="entry name" value="KDPG_aldolase"/>
    <property type="match status" value="1"/>
</dbReference>
<comment type="catalytic activity">
    <reaction evidence="1">
        <text>2-dehydro-3-deoxy-6-phospho-D-gluconate = D-glyceraldehyde 3-phosphate + pyruvate</text>
        <dbReference type="Rhea" id="RHEA:17089"/>
        <dbReference type="ChEBI" id="CHEBI:15361"/>
        <dbReference type="ChEBI" id="CHEBI:57569"/>
        <dbReference type="ChEBI" id="CHEBI:59776"/>
        <dbReference type="EC" id="4.1.2.14"/>
    </reaction>
</comment>
<evidence type="ECO:0000256" key="1">
    <source>
        <dbReference type="ARBA" id="ARBA00000654"/>
    </source>
</evidence>
<dbReference type="AlphaFoldDB" id="A0A6P1M2J9"/>
<accession>A0A6P1M2J9</accession>
<dbReference type="PANTHER" id="PTHR30246:SF1">
    <property type="entry name" value="2-DEHYDRO-3-DEOXY-6-PHOSPHOGALACTONATE ALDOLASE-RELATED"/>
    <property type="match status" value="1"/>
</dbReference>
<sequence length="209" mass="22134">MTLQEKIADAKIIAVLTIDSAENAVPLAQTLLDNGICAMELTLRTPQAMESLARIVSEVPEMLAGVGTVIRPDQVREAKNNGAAFAVSPGTNRAVLQAAQDEGLFFAPGIVTPSDIETALEYDCRLMKFFPAETSGGLPHLRSMAAPYSYLGLKFIPLGGINENNLVHYLSDPLITAIGGSWIASPAEIRNADWNAIATKAKAASQLAG</sequence>